<name>A0A5J5IYN8_9MICO</name>
<dbReference type="Proteomes" id="UP000325827">
    <property type="component" value="Unassembled WGS sequence"/>
</dbReference>
<accession>A0A5J5IYN8</accession>
<protein>
    <submittedName>
        <fullName evidence="2">(2Fe-2S)-binding protein</fullName>
    </submittedName>
</protein>
<proteinExistence type="predicted"/>
<evidence type="ECO:0000256" key="1">
    <source>
        <dbReference type="ARBA" id="ARBA00023002"/>
    </source>
</evidence>
<evidence type="ECO:0000313" key="3">
    <source>
        <dbReference type="Proteomes" id="UP000325827"/>
    </source>
</evidence>
<dbReference type="AlphaFoldDB" id="A0A5J5IYN8"/>
<dbReference type="GO" id="GO:0051536">
    <property type="term" value="F:iron-sulfur cluster binding"/>
    <property type="evidence" value="ECO:0007669"/>
    <property type="project" value="InterPro"/>
</dbReference>
<dbReference type="RefSeq" id="WP_150449935.1">
    <property type="nucleotide sequence ID" value="NZ_VYSA01000003.1"/>
</dbReference>
<dbReference type="GO" id="GO:0016491">
    <property type="term" value="F:oxidoreductase activity"/>
    <property type="evidence" value="ECO:0007669"/>
    <property type="project" value="UniProtKB-KW"/>
</dbReference>
<gene>
    <name evidence="2" type="ORF">F6B43_15790</name>
</gene>
<dbReference type="EMBL" id="VYSA01000003">
    <property type="protein sequence ID" value="KAA9106586.1"/>
    <property type="molecule type" value="Genomic_DNA"/>
</dbReference>
<dbReference type="OrthoDB" id="573392at2"/>
<dbReference type="Gene3D" id="3.10.20.440">
    <property type="entry name" value="2Fe-2S iron-sulphur cluster binding domain, sarcosine oxidase, alpha subunit, N-terminal domain"/>
    <property type="match status" value="1"/>
</dbReference>
<dbReference type="InterPro" id="IPR036010">
    <property type="entry name" value="2Fe-2S_ferredoxin-like_sf"/>
</dbReference>
<evidence type="ECO:0000313" key="2">
    <source>
        <dbReference type="EMBL" id="KAA9106586.1"/>
    </source>
</evidence>
<dbReference type="Pfam" id="PF13510">
    <property type="entry name" value="Fer2_4"/>
    <property type="match status" value="1"/>
</dbReference>
<dbReference type="InterPro" id="IPR042204">
    <property type="entry name" value="2Fe-2S-bd_N"/>
</dbReference>
<comment type="caution">
    <text evidence="2">The sequence shown here is derived from an EMBL/GenBank/DDBJ whole genome shotgun (WGS) entry which is preliminary data.</text>
</comment>
<keyword evidence="3" id="KW-1185">Reference proteome</keyword>
<sequence length="108" mass="11289">MSAGRVPGHGLQRGRRVQIVIDGRAAEAYEGESVAAAVMADRGLGLRRTGQGDPRGYFCGMGVCFDCVMVVDGVPQTRTCVTWVRDGMTVEHQRGAGSVAAADGSPAH</sequence>
<reference evidence="3" key="1">
    <citation type="submission" date="2019-09" db="EMBL/GenBank/DDBJ databases">
        <title>Mumia zhuanghuii sp. nov. isolated from the intestinal contents of plateau pika (Ochotona curzoniae) in the Qinghai-Tibet plateau of China.</title>
        <authorList>
            <person name="Tian Z."/>
        </authorList>
    </citation>
    <scope>NUCLEOTIDE SEQUENCE [LARGE SCALE GENOMIC DNA]</scope>
    <source>
        <strain evidence="3">JCM 30598</strain>
    </source>
</reference>
<dbReference type="SUPFAM" id="SSF54292">
    <property type="entry name" value="2Fe-2S ferredoxin-like"/>
    <property type="match status" value="1"/>
</dbReference>
<keyword evidence="1" id="KW-0560">Oxidoreductase</keyword>
<organism evidence="2 3">
    <name type="scientific">Microbacterium rhizomatis</name>
    <dbReference type="NCBI Taxonomy" id="1631477"/>
    <lineage>
        <taxon>Bacteria</taxon>
        <taxon>Bacillati</taxon>
        <taxon>Actinomycetota</taxon>
        <taxon>Actinomycetes</taxon>
        <taxon>Micrococcales</taxon>
        <taxon>Microbacteriaceae</taxon>
        <taxon>Microbacterium</taxon>
    </lineage>
</organism>